<dbReference type="AlphaFoldDB" id="A0AAU7RM15"/>
<name>A0AAU7RM15_9HYPH</name>
<dbReference type="RefSeq" id="WP_349955987.1">
    <property type="nucleotide sequence ID" value="NZ_CP157960.1"/>
</dbReference>
<sequence length="279" mass="30615">MQDMKKTPLEVRLSAFMDGEMSREEKEELEKLIASDADARRIFDELKHGSDVGRKAFDEVLKEPVPLALVRSIKSAQPPKTRDPSPRLTRQSLKLAPTGKQSLAAALILFAVGGGIGYLFGMQPADVPASPPPIPTQVMTRNWLDDIAAYHRIYSRQPQHMVELQASQLDEIAKWLTSTVGVKFNFPDLAADGLVFQGARMFIAGGKPVGQLIYKNLDGDVVAICFTKTDGVADDDFSETIKDDISIVSWHRNGTTYAIVGPSSDAMLDQIANRVSSEI</sequence>
<organism evidence="2">
    <name type="scientific">Rhizobium sp. ZPR3</name>
    <dbReference type="NCBI Taxonomy" id="3158967"/>
    <lineage>
        <taxon>Bacteria</taxon>
        <taxon>Pseudomonadati</taxon>
        <taxon>Pseudomonadota</taxon>
        <taxon>Alphaproteobacteria</taxon>
        <taxon>Hyphomicrobiales</taxon>
        <taxon>Rhizobiaceae</taxon>
        <taxon>Rhizobium/Agrobacterium group</taxon>
        <taxon>Rhizobium</taxon>
    </lineage>
</organism>
<evidence type="ECO:0000313" key="2">
    <source>
        <dbReference type="EMBL" id="XBT91254.1"/>
    </source>
</evidence>
<keyword evidence="1" id="KW-0472">Membrane</keyword>
<keyword evidence="1" id="KW-0812">Transmembrane</keyword>
<evidence type="ECO:0000256" key="1">
    <source>
        <dbReference type="SAM" id="Phobius"/>
    </source>
</evidence>
<protein>
    <submittedName>
        <fullName evidence="2">Anti-sigma factor</fullName>
    </submittedName>
</protein>
<accession>A0AAU7RM15</accession>
<proteinExistence type="predicted"/>
<feature type="transmembrane region" description="Helical" evidence="1">
    <location>
        <begin position="103"/>
        <end position="121"/>
    </location>
</feature>
<gene>
    <name evidence="2" type="ORF">ABM479_10520</name>
</gene>
<dbReference type="EMBL" id="CP157960">
    <property type="protein sequence ID" value="XBT91254.1"/>
    <property type="molecule type" value="Genomic_DNA"/>
</dbReference>
<reference evidence="2" key="1">
    <citation type="submission" date="2024-06" db="EMBL/GenBank/DDBJ databases">
        <authorList>
            <person name="Li T."/>
            <person name="Gao R."/>
        </authorList>
    </citation>
    <scope>NUCLEOTIDE SEQUENCE</scope>
    <source>
        <strain evidence="2">ZPR3</strain>
    </source>
</reference>
<keyword evidence="1" id="KW-1133">Transmembrane helix</keyword>